<organism evidence="2 3">
    <name type="scientific">Anas platyrhynchos</name>
    <name type="common">Mallard</name>
    <name type="synonym">Anas boschas</name>
    <dbReference type="NCBI Taxonomy" id="8839"/>
    <lineage>
        <taxon>Eukaryota</taxon>
        <taxon>Metazoa</taxon>
        <taxon>Chordata</taxon>
        <taxon>Craniata</taxon>
        <taxon>Vertebrata</taxon>
        <taxon>Euteleostomi</taxon>
        <taxon>Archelosauria</taxon>
        <taxon>Archosauria</taxon>
        <taxon>Dinosauria</taxon>
        <taxon>Saurischia</taxon>
        <taxon>Theropoda</taxon>
        <taxon>Coelurosauria</taxon>
        <taxon>Aves</taxon>
        <taxon>Neognathae</taxon>
        <taxon>Galloanserae</taxon>
        <taxon>Anseriformes</taxon>
        <taxon>Anatidae</taxon>
        <taxon>Anatinae</taxon>
        <taxon>Anas</taxon>
    </lineage>
</organism>
<evidence type="ECO:0000313" key="2">
    <source>
        <dbReference type="EMBL" id="EOA99885.1"/>
    </source>
</evidence>
<feature type="region of interest" description="Disordered" evidence="1">
    <location>
        <begin position="723"/>
        <end position="767"/>
    </location>
</feature>
<dbReference type="Proteomes" id="UP000296049">
    <property type="component" value="Unassembled WGS sequence"/>
</dbReference>
<name>R0JR96_ANAPL</name>
<gene>
    <name evidence="2" type="ORF">Anapl_02825</name>
</gene>
<feature type="compositionally biased region" description="Basic and acidic residues" evidence="1">
    <location>
        <begin position="723"/>
        <end position="741"/>
    </location>
</feature>
<reference evidence="3" key="1">
    <citation type="journal article" date="2013" name="Nat. Genet.">
        <title>The duck genome and transcriptome provide insight into an avian influenza virus reservoir species.</title>
        <authorList>
            <person name="Huang Y."/>
            <person name="Li Y."/>
            <person name="Burt D.W."/>
            <person name="Chen H."/>
            <person name="Zhang Y."/>
            <person name="Qian W."/>
            <person name="Kim H."/>
            <person name="Gan S."/>
            <person name="Zhao Y."/>
            <person name="Li J."/>
            <person name="Yi K."/>
            <person name="Feng H."/>
            <person name="Zhu P."/>
            <person name="Li B."/>
            <person name="Liu Q."/>
            <person name="Fairley S."/>
            <person name="Magor K.E."/>
            <person name="Du Z."/>
            <person name="Hu X."/>
            <person name="Goodman L."/>
            <person name="Tafer H."/>
            <person name="Vignal A."/>
            <person name="Lee T."/>
            <person name="Kim K.W."/>
            <person name="Sheng Z."/>
            <person name="An Y."/>
            <person name="Searle S."/>
            <person name="Herrero J."/>
            <person name="Groenen M.A."/>
            <person name="Crooijmans R.P."/>
            <person name="Faraut T."/>
            <person name="Cai Q."/>
            <person name="Webster R.G."/>
            <person name="Aldridge J.R."/>
            <person name="Warren W.C."/>
            <person name="Bartschat S."/>
            <person name="Kehr S."/>
            <person name="Marz M."/>
            <person name="Stadler P.F."/>
            <person name="Smith J."/>
            <person name="Kraus R.H."/>
            <person name="Zhao Y."/>
            <person name="Ren L."/>
            <person name="Fei J."/>
            <person name="Morisson M."/>
            <person name="Kaiser P."/>
            <person name="Griffin D.K."/>
            <person name="Rao M."/>
            <person name="Pitel F."/>
            <person name="Wang J."/>
            <person name="Li N."/>
        </authorList>
    </citation>
    <scope>NUCLEOTIDE SEQUENCE [LARGE SCALE GENOMIC DNA]</scope>
</reference>
<feature type="region of interest" description="Disordered" evidence="1">
    <location>
        <begin position="252"/>
        <end position="285"/>
    </location>
</feature>
<feature type="compositionally biased region" description="Polar residues" evidence="1">
    <location>
        <begin position="750"/>
        <end position="767"/>
    </location>
</feature>
<protein>
    <submittedName>
        <fullName evidence="2">Uncharacterized protein</fullName>
    </submittedName>
</protein>
<accession>R0JR96</accession>
<evidence type="ECO:0000256" key="1">
    <source>
        <dbReference type="SAM" id="MobiDB-lite"/>
    </source>
</evidence>
<dbReference type="EMBL" id="KB743260">
    <property type="protein sequence ID" value="EOA99885.1"/>
    <property type="molecule type" value="Genomic_DNA"/>
</dbReference>
<dbReference type="AlphaFoldDB" id="R0JR96"/>
<feature type="compositionally biased region" description="Basic and acidic residues" evidence="1">
    <location>
        <begin position="272"/>
        <end position="283"/>
    </location>
</feature>
<feature type="region of interest" description="Disordered" evidence="1">
    <location>
        <begin position="128"/>
        <end position="147"/>
    </location>
</feature>
<proteinExistence type="predicted"/>
<keyword evidence="3" id="KW-1185">Reference proteome</keyword>
<evidence type="ECO:0000313" key="3">
    <source>
        <dbReference type="Proteomes" id="UP000296049"/>
    </source>
</evidence>
<sequence length="793" mass="85413">MGMPLQRLLLKGVLFLPPQLRFATESLSGGEERVIHVQEEEITVLSSHEAQNTELVPRSREVGPRRVTSRSCCYHSVQELDREHSKAHNCTKPQGISVEHKCSCSAVQRPDLEGKGCQSASARESQLSLHGWHQAQAAEGTESAAKPPAPLPVWFWTPGQSPELSLIGNARVQDHPLPDALRLPGMLTLAYSSPLGSVTVSLAGSQLSFTSANKASCSLKSILPKESGHSQAFTPARTEVSWCEQVDTRTNRAGAAVQPSPSPGAAPGTVEQQDHELQRKTGTEGKQTFARAGALLRLVALLTCSHLPLFLLFHDRQQVGASGMCVRKEDVAGASTRVSDIRGCVHGALSAQIRELPQTGACHQPGQHRQRQREHPISHTDLTLGWLPRGGSDPTAYNPFPEERKKLEADIRAQTVAPTQMPLVHLSQAPFSWAVASTPQRPSTSELCTDFEKSCANSHTHLVPHLNGAAALLSSLLPAEACRNASCHEEHLHRQPQELGGVCIVHLPGDNAACQVLIILVNGPSANTLLTEWLSPTTGQAVPSSCGLSCGSTAAHGVVYREGQAPCLQIKIRLSNVCWQHIDTHTNRHALKPLTHAQAQISGVSPLPRDKAQKHTGKQHLRAAVGTRVTPDVATPWVCACRPTAAPGGKEEHRDRFPAGFGNIWERCAGKSLKSHSRYLLPRAGSVAGPPAHRGSWLNAANKCPGSIALACEIVCSESKGHPATERQRLQRSLKQREQRKGAGCRSGRAKQSPSLPTSFVTEPGSTLKTVPVQRCTTTACEMGQTERTGQTK</sequence>